<protein>
    <recommendedName>
        <fullName evidence="4">Chromo domain-containing protein</fullName>
    </recommendedName>
</protein>
<feature type="compositionally biased region" description="Polar residues" evidence="1">
    <location>
        <begin position="74"/>
        <end position="88"/>
    </location>
</feature>
<reference evidence="3" key="1">
    <citation type="submission" date="2020-06" db="EMBL/GenBank/DDBJ databases">
        <title>A chromosome-scale genome assembly of Talaromyces rugulosus W13939.</title>
        <authorList>
            <person name="Wang B."/>
            <person name="Guo L."/>
            <person name="Ye K."/>
            <person name="Wang L."/>
        </authorList>
    </citation>
    <scope>NUCLEOTIDE SEQUENCE [LARGE SCALE GENOMIC DNA]</scope>
    <source>
        <strain evidence="3">W13939</strain>
    </source>
</reference>
<feature type="compositionally biased region" description="Basic and acidic residues" evidence="1">
    <location>
        <begin position="97"/>
        <end position="107"/>
    </location>
</feature>
<evidence type="ECO:0008006" key="4">
    <source>
        <dbReference type="Google" id="ProtNLM"/>
    </source>
</evidence>
<dbReference type="Proteomes" id="UP000509510">
    <property type="component" value="Chromosome V"/>
</dbReference>
<evidence type="ECO:0000256" key="1">
    <source>
        <dbReference type="SAM" id="MobiDB-lite"/>
    </source>
</evidence>
<proteinExistence type="predicted"/>
<sequence>MGESGSITSFTVGERTDSYSHGHGHCSSHEPQNRQADVGGPVSLHDLFTLAGGDDQHSTDDDNNGIADDIFSHPSENVPSSGSITSAGASPDYSDAPVRDVATRLEEQATFQSSPKPQAKSDRHRSKRHRHALSKAPSVISDSEDPESDFEDSKSDAETDGDEASGGRWEYTRIVARRIDSSGRRMAKVRWKDTWEPEGELNGLETALLLDAKRKQREEQSSKEICLKCGARKRKNFA</sequence>
<evidence type="ECO:0000313" key="3">
    <source>
        <dbReference type="Proteomes" id="UP000509510"/>
    </source>
</evidence>
<dbReference type="OrthoDB" id="4529838at2759"/>
<feature type="compositionally biased region" description="Basic residues" evidence="1">
    <location>
        <begin position="122"/>
        <end position="133"/>
    </location>
</feature>
<feature type="region of interest" description="Disordered" evidence="1">
    <location>
        <begin position="1"/>
        <end position="168"/>
    </location>
</feature>
<dbReference type="RefSeq" id="XP_035349345.1">
    <property type="nucleotide sequence ID" value="XM_035493452.1"/>
</dbReference>
<dbReference type="GeneID" id="55997820"/>
<gene>
    <name evidence="2" type="ORF">TRUGW13939_10340</name>
</gene>
<dbReference type="KEGG" id="trg:TRUGW13939_10340"/>
<dbReference type="EMBL" id="CP055902">
    <property type="protein sequence ID" value="QKX63171.1"/>
    <property type="molecule type" value="Genomic_DNA"/>
</dbReference>
<dbReference type="AlphaFoldDB" id="A0A7H8RBJ4"/>
<organism evidence="2 3">
    <name type="scientific">Talaromyces rugulosus</name>
    <name type="common">Penicillium rugulosum</name>
    <dbReference type="NCBI Taxonomy" id="121627"/>
    <lineage>
        <taxon>Eukaryota</taxon>
        <taxon>Fungi</taxon>
        <taxon>Dikarya</taxon>
        <taxon>Ascomycota</taxon>
        <taxon>Pezizomycotina</taxon>
        <taxon>Eurotiomycetes</taxon>
        <taxon>Eurotiomycetidae</taxon>
        <taxon>Eurotiales</taxon>
        <taxon>Trichocomaceae</taxon>
        <taxon>Talaromyces</taxon>
        <taxon>Talaromyces sect. Islandici</taxon>
    </lineage>
</organism>
<keyword evidence="3" id="KW-1185">Reference proteome</keyword>
<feature type="compositionally biased region" description="Polar residues" evidence="1">
    <location>
        <begin position="1"/>
        <end position="11"/>
    </location>
</feature>
<accession>A0A7H8RBJ4</accession>
<name>A0A7H8RBJ4_TALRU</name>
<dbReference type="CDD" id="cd00024">
    <property type="entry name" value="CD_CSD"/>
    <property type="match status" value="1"/>
</dbReference>
<evidence type="ECO:0000313" key="2">
    <source>
        <dbReference type="EMBL" id="QKX63171.1"/>
    </source>
</evidence>